<dbReference type="Proteomes" id="UP001515943">
    <property type="component" value="Unassembled WGS sequence"/>
</dbReference>
<keyword evidence="1" id="KW-1133">Transmembrane helix</keyword>
<feature type="transmembrane region" description="Helical" evidence="1">
    <location>
        <begin position="35"/>
        <end position="58"/>
    </location>
</feature>
<keyword evidence="1" id="KW-0812">Transmembrane</keyword>
<evidence type="ECO:0000313" key="2">
    <source>
        <dbReference type="EMBL" id="NKE57813.1"/>
    </source>
</evidence>
<feature type="transmembrane region" description="Helical" evidence="1">
    <location>
        <begin position="125"/>
        <end position="145"/>
    </location>
</feature>
<accession>A0ABX1FFS4</accession>
<dbReference type="RefSeq" id="WP_167973889.1">
    <property type="nucleotide sequence ID" value="NZ_VSRL01000039.1"/>
</dbReference>
<proteinExistence type="predicted"/>
<gene>
    <name evidence="2" type="ORF">FXN61_13600</name>
</gene>
<protein>
    <submittedName>
        <fullName evidence="2">DUF4386 domain-containing protein</fullName>
    </submittedName>
</protein>
<organism evidence="2 3">
    <name type="scientific">Lentzea indica</name>
    <dbReference type="NCBI Taxonomy" id="2604800"/>
    <lineage>
        <taxon>Bacteria</taxon>
        <taxon>Bacillati</taxon>
        <taxon>Actinomycetota</taxon>
        <taxon>Actinomycetes</taxon>
        <taxon>Pseudonocardiales</taxon>
        <taxon>Pseudonocardiaceae</taxon>
        <taxon>Lentzea</taxon>
    </lineage>
</organism>
<dbReference type="EMBL" id="VSRL01000039">
    <property type="protein sequence ID" value="NKE57813.1"/>
    <property type="molecule type" value="Genomic_DNA"/>
</dbReference>
<name>A0ABX1FFS4_9PSEU</name>
<evidence type="ECO:0000256" key="1">
    <source>
        <dbReference type="SAM" id="Phobius"/>
    </source>
</evidence>
<evidence type="ECO:0000313" key="3">
    <source>
        <dbReference type="Proteomes" id="UP001515943"/>
    </source>
</evidence>
<feature type="transmembrane region" description="Helical" evidence="1">
    <location>
        <begin position="152"/>
        <end position="170"/>
    </location>
</feature>
<dbReference type="Pfam" id="PF14329">
    <property type="entry name" value="DUF4386"/>
    <property type="match status" value="1"/>
</dbReference>
<dbReference type="InterPro" id="IPR025495">
    <property type="entry name" value="DUF4386"/>
</dbReference>
<feature type="transmembrane region" description="Helical" evidence="1">
    <location>
        <begin position="182"/>
        <end position="200"/>
    </location>
</feature>
<keyword evidence="3" id="KW-1185">Reference proteome</keyword>
<comment type="caution">
    <text evidence="2">The sequence shown here is derived from an EMBL/GenBank/DDBJ whole genome shotgun (WGS) entry which is preliminary data.</text>
</comment>
<reference evidence="2 3" key="1">
    <citation type="submission" date="2019-08" db="EMBL/GenBank/DDBJ databases">
        <title>Lentzea from Indian Himalayas.</title>
        <authorList>
            <person name="Mandal S."/>
            <person name="Mallick Gupta A."/>
            <person name="Maiti P.K."/>
            <person name="Sarkar J."/>
            <person name="Mandal S."/>
        </authorList>
    </citation>
    <scope>NUCLEOTIDE SEQUENCE [LARGE SCALE GENOMIC DNA]</scope>
    <source>
        <strain evidence="2 3">PSKA42</strain>
    </source>
</reference>
<keyword evidence="1" id="KW-0472">Membrane</keyword>
<sequence>MSALAGFAKFVALDGLVSKGDPAQTATNITESADLFRFGVACLFVVIALDIVVAWGLYRVFSPAGKNLSMLTAAFRLVYTAVFMVAIGQLLRGLRLLGDDGYLAVLGADQLHALALLEVTAFNDLWMAGLGLFGLHLILIGYLAYRSGYVPRLLGALLVVAGLGYVIDGFGVMLSEGAWTDVASYTFIGEFLLALWLVIWGSRLAISESQHHEDPVATTR</sequence>
<feature type="transmembrane region" description="Helical" evidence="1">
    <location>
        <begin position="70"/>
        <end position="91"/>
    </location>
</feature>